<keyword evidence="3" id="KW-1185">Reference proteome</keyword>
<proteinExistence type="predicted"/>
<organism evidence="2 3">
    <name type="scientific">Paramecium primaurelia</name>
    <dbReference type="NCBI Taxonomy" id="5886"/>
    <lineage>
        <taxon>Eukaryota</taxon>
        <taxon>Sar</taxon>
        <taxon>Alveolata</taxon>
        <taxon>Ciliophora</taxon>
        <taxon>Intramacronucleata</taxon>
        <taxon>Oligohymenophorea</taxon>
        <taxon>Peniculida</taxon>
        <taxon>Parameciidae</taxon>
        <taxon>Paramecium</taxon>
    </lineage>
</organism>
<name>A0A8S1MHU7_PARPR</name>
<gene>
    <name evidence="2" type="ORF">PPRIM_AZ9-3.1.T0590120</name>
</gene>
<dbReference type="Proteomes" id="UP000688137">
    <property type="component" value="Unassembled WGS sequence"/>
</dbReference>
<reference evidence="2" key="1">
    <citation type="submission" date="2021-01" db="EMBL/GenBank/DDBJ databases">
        <authorList>
            <consortium name="Genoscope - CEA"/>
            <person name="William W."/>
        </authorList>
    </citation>
    <scope>NUCLEOTIDE SEQUENCE</scope>
</reference>
<dbReference type="EMBL" id="CAJJDM010000060">
    <property type="protein sequence ID" value="CAD8078011.1"/>
    <property type="molecule type" value="Genomic_DNA"/>
</dbReference>
<evidence type="ECO:0000313" key="2">
    <source>
        <dbReference type="EMBL" id="CAD8078011.1"/>
    </source>
</evidence>
<comment type="caution">
    <text evidence="2">The sequence shown here is derived from an EMBL/GenBank/DDBJ whole genome shotgun (WGS) entry which is preliminary data.</text>
</comment>
<evidence type="ECO:0000313" key="3">
    <source>
        <dbReference type="Proteomes" id="UP000688137"/>
    </source>
</evidence>
<dbReference type="OMA" id="RVSVQNC"/>
<evidence type="ECO:0000256" key="1">
    <source>
        <dbReference type="SAM" id="MobiDB-lite"/>
    </source>
</evidence>
<dbReference type="AlphaFoldDB" id="A0A8S1MHU7"/>
<accession>A0A8S1MHU7</accession>
<protein>
    <submittedName>
        <fullName evidence="2">Uncharacterized protein</fullName>
    </submittedName>
</protein>
<feature type="region of interest" description="Disordered" evidence="1">
    <location>
        <begin position="422"/>
        <end position="473"/>
    </location>
</feature>
<sequence length="539" mass="63383">MSEFVCFVVEGQTHYIEASKCLSMTLQTEKKGLVYTATMPKWLTMEAFSVFQQFLNNQLDIQKKYTDQTLQRLLWLGDHLQMEFFQETVIRDLILDRVSVQNCILFLNEAFKKLKACEDSPEVWYQMLNVCMNFTARNLLLIYQSNPMDLNKINQKVIEEILERALKHYRKKNNPELLQIVQKIRNCQDIVQIITQQKQTVLAKKINYQTHPSINWKLSNLSSIINKETQQFKFSDFTWKLVAKMEDKVLKIYLKLEDIDPELNLRIIALYFQLQLSQFGLEPLKLVNLVASKGNKILLCEFNDLNKFDQQKLEFTVYLNTDQVLTLCLNHLYYNLNPTYNLSKLDLDDSLILLAATPQIQQAQEKSFQLLLEFVPQLNPNDYERCINQLNMSLMNTEFLMKYIKSPLHQFIQYELDKRQPQQQRSYSVSKDSKSSSRILRQVSAGGSKNDKSGDQLVNRSQSSEKLHNEMPINKLQQLKKTPSQQRFEQQQIVNSGISNQSALYSRKQLFDEINIVNFLKVKDPQLIQELNELIRIYY</sequence>